<feature type="transmembrane region" description="Helical" evidence="1">
    <location>
        <begin position="25"/>
        <end position="46"/>
    </location>
</feature>
<proteinExistence type="predicted"/>
<feature type="transmembrane region" description="Helical" evidence="1">
    <location>
        <begin position="131"/>
        <end position="152"/>
    </location>
</feature>
<gene>
    <name evidence="2" type="ORF">NQF86_07240</name>
</gene>
<evidence type="ECO:0000313" key="2">
    <source>
        <dbReference type="EMBL" id="MCX5618458.1"/>
    </source>
</evidence>
<accession>A0ABT3WHU1</accession>
<keyword evidence="1" id="KW-1133">Transmembrane helix</keyword>
<reference evidence="2" key="1">
    <citation type="submission" date="2022-07" db="EMBL/GenBank/DDBJ databases">
        <title>Bombella genomes.</title>
        <authorList>
            <person name="Harer L."/>
            <person name="Styblova S."/>
            <person name="Ehrmann M."/>
        </authorList>
    </citation>
    <scope>NUCLEOTIDE SEQUENCE</scope>
    <source>
        <strain evidence="2">TMW 2.2543</strain>
    </source>
</reference>
<evidence type="ECO:0000313" key="3">
    <source>
        <dbReference type="Proteomes" id="UP001165576"/>
    </source>
</evidence>
<keyword evidence="3" id="KW-1185">Reference proteome</keyword>
<keyword evidence="1" id="KW-0472">Membrane</keyword>
<dbReference type="Proteomes" id="UP001165576">
    <property type="component" value="Unassembled WGS sequence"/>
</dbReference>
<feature type="transmembrane region" description="Helical" evidence="1">
    <location>
        <begin position="94"/>
        <end position="119"/>
    </location>
</feature>
<comment type="caution">
    <text evidence="2">The sequence shown here is derived from an EMBL/GenBank/DDBJ whole genome shotgun (WGS) entry which is preliminary data.</text>
</comment>
<protein>
    <submittedName>
        <fullName evidence="2">DUF2721 domain-containing protein</fullName>
    </submittedName>
</protein>
<sequence length="185" mass="20024">MTVPLLSNLPFLTQQMNNIDDAAHIIQMALTPVFMLSGIGTLINIFNTRLARVSDHLDNVNRLLASPPDGKDPQYSYDTPQRLKTRQKRLTRRIVVLDLAIILNGLGGAMTCGAAIALFVGSLGDATTSLWLLALFGSALGCTVAALLAFLADTLLSWHGLRHEGQVSLLTALLRSKANSTKQHH</sequence>
<organism evidence="2 3">
    <name type="scientific">Bombella pluederhausensis</name>
    <dbReference type="NCBI Taxonomy" id="2967336"/>
    <lineage>
        <taxon>Bacteria</taxon>
        <taxon>Pseudomonadati</taxon>
        <taxon>Pseudomonadota</taxon>
        <taxon>Alphaproteobacteria</taxon>
        <taxon>Acetobacterales</taxon>
        <taxon>Acetobacteraceae</taxon>
        <taxon>Bombella</taxon>
    </lineage>
</organism>
<keyword evidence="1" id="KW-0812">Transmembrane</keyword>
<dbReference type="Pfam" id="PF11026">
    <property type="entry name" value="DUF2721"/>
    <property type="match status" value="1"/>
</dbReference>
<dbReference type="InterPro" id="IPR021279">
    <property type="entry name" value="DUF2721"/>
</dbReference>
<name>A0ABT3WHU1_9PROT</name>
<dbReference type="EMBL" id="JANIDY010000003">
    <property type="protein sequence ID" value="MCX5618458.1"/>
    <property type="molecule type" value="Genomic_DNA"/>
</dbReference>
<dbReference type="RefSeq" id="WP_266116960.1">
    <property type="nucleotide sequence ID" value="NZ_JANIDY010000003.1"/>
</dbReference>
<evidence type="ECO:0000256" key="1">
    <source>
        <dbReference type="SAM" id="Phobius"/>
    </source>
</evidence>